<dbReference type="EMBL" id="BARS01014918">
    <property type="protein sequence ID" value="GAF98080.1"/>
    <property type="molecule type" value="Genomic_DNA"/>
</dbReference>
<dbReference type="AlphaFoldDB" id="X0VBW3"/>
<reference evidence="1" key="1">
    <citation type="journal article" date="2014" name="Front. Microbiol.">
        <title>High frequency of phylogenetically diverse reductive dehalogenase-homologous genes in deep subseafloor sedimentary metagenomes.</title>
        <authorList>
            <person name="Kawai M."/>
            <person name="Futagami T."/>
            <person name="Toyoda A."/>
            <person name="Takaki Y."/>
            <person name="Nishi S."/>
            <person name="Hori S."/>
            <person name="Arai W."/>
            <person name="Tsubouchi T."/>
            <person name="Morono Y."/>
            <person name="Uchiyama I."/>
            <person name="Ito T."/>
            <person name="Fujiyama A."/>
            <person name="Inagaki F."/>
            <person name="Takami H."/>
        </authorList>
    </citation>
    <scope>NUCLEOTIDE SEQUENCE</scope>
    <source>
        <strain evidence="1">Expedition CK06-06</strain>
    </source>
</reference>
<feature type="non-terminal residue" evidence="1">
    <location>
        <position position="33"/>
    </location>
</feature>
<proteinExistence type="predicted"/>
<organism evidence="1">
    <name type="scientific">marine sediment metagenome</name>
    <dbReference type="NCBI Taxonomy" id="412755"/>
    <lineage>
        <taxon>unclassified sequences</taxon>
        <taxon>metagenomes</taxon>
        <taxon>ecological metagenomes</taxon>
    </lineage>
</organism>
<evidence type="ECO:0000313" key="1">
    <source>
        <dbReference type="EMBL" id="GAF98080.1"/>
    </source>
</evidence>
<dbReference type="SUPFAM" id="SSF51735">
    <property type="entry name" value="NAD(P)-binding Rossmann-fold domains"/>
    <property type="match status" value="1"/>
</dbReference>
<accession>X0VBW3</accession>
<protein>
    <recommendedName>
        <fullName evidence="2">Short-chain dehydrogenase/reductase SDR</fullName>
    </recommendedName>
</protein>
<comment type="caution">
    <text evidence="1">The sequence shown here is derived from an EMBL/GenBank/DDBJ whole genome shotgun (WGS) entry which is preliminary data.</text>
</comment>
<dbReference type="InterPro" id="IPR036291">
    <property type="entry name" value="NAD(P)-bd_dom_sf"/>
</dbReference>
<name>X0VBW3_9ZZZZ</name>
<evidence type="ECO:0008006" key="2">
    <source>
        <dbReference type="Google" id="ProtNLM"/>
    </source>
</evidence>
<sequence>MANLFDLTSKVAVVTGGAGGIGTALTLGLAEYG</sequence>
<dbReference type="Gene3D" id="3.40.50.720">
    <property type="entry name" value="NAD(P)-binding Rossmann-like Domain"/>
    <property type="match status" value="1"/>
</dbReference>
<gene>
    <name evidence="1" type="ORF">S01H1_24777</name>
</gene>